<dbReference type="InterPro" id="IPR021373">
    <property type="entry name" value="DUF2993"/>
</dbReference>
<sequence length="263" mass="27543">MKRVIIGLLVLAGVLVGADYVAAALAESAVSRQMREQIGLRDDPDVRINGFPFTTQALSGTYSSIDVTADRLSVGPLQEVEIVAQLRDVVAPLSEVLGSGPKSLEVDEADGTVRVGADDVERLIGDVERLRIETVDARVLADLVEDGADPALADLDPDRAARLAGTTRVRGTETDVAVVVALQLEDDGTVRIVPQDVRRGDGDEPLPDAVQEAVRERFTVAVDPGTLPLQVVPDELRAVDGVLEVSGSARDLVLGAGSAAAAG</sequence>
<organism evidence="1">
    <name type="scientific">uncultured Pseudonocardia sp</name>
    <dbReference type="NCBI Taxonomy" id="211455"/>
    <lineage>
        <taxon>Bacteria</taxon>
        <taxon>Bacillati</taxon>
        <taxon>Actinomycetota</taxon>
        <taxon>Actinomycetes</taxon>
        <taxon>Pseudonocardiales</taxon>
        <taxon>Pseudonocardiaceae</taxon>
        <taxon>Pseudonocardia</taxon>
        <taxon>environmental samples</taxon>
    </lineage>
</organism>
<name>A0A6J4Q009_9PSEU</name>
<evidence type="ECO:0008006" key="2">
    <source>
        <dbReference type="Google" id="ProtNLM"/>
    </source>
</evidence>
<reference evidence="1" key="1">
    <citation type="submission" date="2020-02" db="EMBL/GenBank/DDBJ databases">
        <authorList>
            <person name="Meier V. D."/>
        </authorList>
    </citation>
    <scope>NUCLEOTIDE SEQUENCE</scope>
    <source>
        <strain evidence="1">AVDCRST_MAG66</strain>
    </source>
</reference>
<dbReference type="AlphaFoldDB" id="A0A6J4Q009"/>
<protein>
    <recommendedName>
        <fullName evidence="2">Secreted protein</fullName>
    </recommendedName>
</protein>
<dbReference type="Pfam" id="PF11209">
    <property type="entry name" value="LmeA"/>
    <property type="match status" value="1"/>
</dbReference>
<evidence type="ECO:0000313" key="1">
    <source>
        <dbReference type="EMBL" id="CAA9428546.1"/>
    </source>
</evidence>
<accession>A0A6J4Q009</accession>
<dbReference type="EMBL" id="CADCUS010000453">
    <property type="protein sequence ID" value="CAA9428546.1"/>
    <property type="molecule type" value="Genomic_DNA"/>
</dbReference>
<proteinExistence type="predicted"/>
<gene>
    <name evidence="1" type="ORF">AVDCRST_MAG66-3117</name>
</gene>